<proteinExistence type="predicted"/>
<reference evidence="3" key="1">
    <citation type="submission" date="2019-03" db="EMBL/GenBank/DDBJ databases">
        <title>Long read genome sequence of the mycoparasitic Pythium oligandrum ATCC 38472 isolated from sugarbeet rhizosphere.</title>
        <authorList>
            <person name="Gaulin E."/>
        </authorList>
    </citation>
    <scope>NUCLEOTIDE SEQUENCE</scope>
    <source>
        <strain evidence="3">ATCC 38472_TT</strain>
    </source>
</reference>
<keyword evidence="4" id="KW-1185">Reference proteome</keyword>
<dbReference type="EMBL" id="SPLM01000113">
    <property type="protein sequence ID" value="TMW57971.1"/>
    <property type="molecule type" value="Genomic_DNA"/>
</dbReference>
<organism evidence="3 4">
    <name type="scientific">Pythium oligandrum</name>
    <name type="common">Mycoparasitic fungus</name>
    <dbReference type="NCBI Taxonomy" id="41045"/>
    <lineage>
        <taxon>Eukaryota</taxon>
        <taxon>Sar</taxon>
        <taxon>Stramenopiles</taxon>
        <taxon>Oomycota</taxon>
        <taxon>Peronosporomycetes</taxon>
        <taxon>Pythiales</taxon>
        <taxon>Pythiaceae</taxon>
        <taxon>Pythium</taxon>
    </lineage>
</organism>
<feature type="domain" description="WRKY19-like zinc finger" evidence="2">
    <location>
        <begin position="88"/>
        <end position="111"/>
    </location>
</feature>
<evidence type="ECO:0000313" key="4">
    <source>
        <dbReference type="Proteomes" id="UP000794436"/>
    </source>
</evidence>
<gene>
    <name evidence="3" type="ORF">Poli38472_013445</name>
</gene>
<dbReference type="Proteomes" id="UP000794436">
    <property type="component" value="Unassembled WGS sequence"/>
</dbReference>
<dbReference type="PANTHER" id="PTHR31827:SF1">
    <property type="entry name" value="EMB|CAB89363.1"/>
    <property type="match status" value="1"/>
</dbReference>
<dbReference type="OrthoDB" id="61314at2759"/>
<evidence type="ECO:0000256" key="1">
    <source>
        <dbReference type="SAM" id="MobiDB-lite"/>
    </source>
</evidence>
<feature type="compositionally biased region" description="Low complexity" evidence="1">
    <location>
        <begin position="8"/>
        <end position="21"/>
    </location>
</feature>
<sequence length="312" mass="33425">MALPVPVTSSSDTASSQESKTLYPSPLLTRPVPLEYPPARPSRRPQVQDLIDQEAQQRVRPRNMKKCVVPLCESYARSRGLCKAHGGGKRCKRPGCSLSDQGGGLCIRHGGGKRCQMDGCTKSAQSRRFCKAHGGGARCKVDGCEKSSQGGGLCRTHGGGPRRKKLVTPCGEPILRITSSSKSPGHSEAHAITKLPLQPLTPWVPEATKPSTDENNSNNGNLLGMLAERIECEKGEGALSFKIRSLEPKNPVDKSSSEQRPLPVLAPALPVTPSTCRIAGCENHVTGREVCEEHRAHLFVAASLLGMQTASK</sequence>
<feature type="domain" description="WRKY19-like zinc finger" evidence="2">
    <location>
        <begin position="136"/>
        <end position="159"/>
    </location>
</feature>
<feature type="region of interest" description="Disordered" evidence="1">
    <location>
        <begin position="1"/>
        <end position="47"/>
    </location>
</feature>
<dbReference type="InterPro" id="IPR056866">
    <property type="entry name" value="Znf_WRKY19"/>
</dbReference>
<feature type="domain" description="WRKY19-like zinc finger" evidence="2">
    <location>
        <begin position="112"/>
        <end position="135"/>
    </location>
</feature>
<dbReference type="PANTHER" id="PTHR31827">
    <property type="entry name" value="EMB|CAB89363.1"/>
    <property type="match status" value="1"/>
</dbReference>
<evidence type="ECO:0000259" key="2">
    <source>
        <dbReference type="Pfam" id="PF24906"/>
    </source>
</evidence>
<feature type="domain" description="WRKY19-like zinc finger" evidence="2">
    <location>
        <begin position="65"/>
        <end position="87"/>
    </location>
</feature>
<dbReference type="AlphaFoldDB" id="A0A8K1C7S6"/>
<evidence type="ECO:0000313" key="3">
    <source>
        <dbReference type="EMBL" id="TMW57971.1"/>
    </source>
</evidence>
<comment type="caution">
    <text evidence="3">The sequence shown here is derived from an EMBL/GenBank/DDBJ whole genome shotgun (WGS) entry which is preliminary data.</text>
</comment>
<protein>
    <recommendedName>
        <fullName evidence="2">WRKY19-like zinc finger domain-containing protein</fullName>
    </recommendedName>
</protein>
<dbReference type="Pfam" id="PF24906">
    <property type="entry name" value="Zf_WRKY19"/>
    <property type="match status" value="4"/>
</dbReference>
<name>A0A8K1C7S6_PYTOL</name>
<accession>A0A8K1C7S6</accession>